<dbReference type="PANTHER" id="PTHR12121:SF36">
    <property type="entry name" value="ENDONUCLEASE_EXONUCLEASE_PHOSPHATASE DOMAIN-CONTAINING PROTEIN"/>
    <property type="match status" value="1"/>
</dbReference>
<dbReference type="Gene3D" id="3.60.10.10">
    <property type="entry name" value="Endonuclease/exonuclease/phosphatase"/>
    <property type="match status" value="1"/>
</dbReference>
<gene>
    <name evidence="2" type="ORF">HUV48_09035</name>
</gene>
<dbReference type="InterPro" id="IPR005135">
    <property type="entry name" value="Endo/exonuclease/phosphatase"/>
</dbReference>
<evidence type="ECO:0000313" key="2">
    <source>
        <dbReference type="EMBL" id="NVD45162.1"/>
    </source>
</evidence>
<dbReference type="EMBL" id="JABWGV010000003">
    <property type="protein sequence ID" value="NVD45162.1"/>
    <property type="molecule type" value="Genomic_DNA"/>
</dbReference>
<dbReference type="CDD" id="cd09083">
    <property type="entry name" value="EEP-1"/>
    <property type="match status" value="1"/>
</dbReference>
<dbReference type="Proteomes" id="UP000561438">
    <property type="component" value="Unassembled WGS sequence"/>
</dbReference>
<keyword evidence="3" id="KW-1185">Reference proteome</keyword>
<dbReference type="RefSeq" id="WP_176267489.1">
    <property type="nucleotide sequence ID" value="NZ_JABWGV010000003.1"/>
</dbReference>
<dbReference type="InterPro" id="IPR036691">
    <property type="entry name" value="Endo/exonu/phosph_ase_sf"/>
</dbReference>
<feature type="domain" description="Endonuclease/exonuclease/phosphatase" evidence="1">
    <location>
        <begin position="36"/>
        <end position="279"/>
    </location>
</feature>
<reference evidence="2 3" key="1">
    <citation type="submission" date="2020-06" db="EMBL/GenBank/DDBJ databases">
        <title>Altererythrobacter sp. HHU K3-1.</title>
        <authorList>
            <person name="Zhang D."/>
            <person name="Xue H."/>
        </authorList>
    </citation>
    <scope>NUCLEOTIDE SEQUENCE [LARGE SCALE GENOMIC DNA]</scope>
    <source>
        <strain evidence="2 3">HHU K3-1</strain>
    </source>
</reference>
<evidence type="ECO:0000259" key="1">
    <source>
        <dbReference type="Pfam" id="PF03372"/>
    </source>
</evidence>
<keyword evidence="2" id="KW-0269">Exonuclease</keyword>
<dbReference type="SUPFAM" id="SSF56219">
    <property type="entry name" value="DNase I-like"/>
    <property type="match status" value="1"/>
</dbReference>
<dbReference type="GO" id="GO:0004519">
    <property type="term" value="F:endonuclease activity"/>
    <property type="evidence" value="ECO:0007669"/>
    <property type="project" value="UniProtKB-KW"/>
</dbReference>
<protein>
    <submittedName>
        <fullName evidence="2">Endonuclease/exonuclease/phosphatase family protein</fullName>
    </submittedName>
</protein>
<dbReference type="GO" id="GO:0000175">
    <property type="term" value="F:3'-5'-RNA exonuclease activity"/>
    <property type="evidence" value="ECO:0007669"/>
    <property type="project" value="TreeGrafter"/>
</dbReference>
<keyword evidence="2" id="KW-0378">Hydrolase</keyword>
<sequence>MSILRAAVLLVIGLLVAGCAHVPAPVPLNHLSVRVMTFNIRLDLASDGENAWPQRKNMVGVLLGHERPDIVGFQEVLLHQKRDLEAAMPGYAFYGVGRNNGREAGEFAPLAWRDDRFEALETGTFWLAPETQVPGKGWDAGYPRTATWAILKERATGVTFRVLNTHFDNSGVEARRQSARLINDWVDSAPEETEAVIVMGDFNAAPSSPAYASLVGRRLSDTRAMSVQPPYGPAGTFTGFNILHAAAEPIDHIFVAGEVRVASHATITQHWGGRLPSDHYPVMVELISKDAR</sequence>
<dbReference type="Pfam" id="PF03372">
    <property type="entry name" value="Exo_endo_phos"/>
    <property type="match status" value="1"/>
</dbReference>
<dbReference type="PROSITE" id="PS51257">
    <property type="entry name" value="PROKAR_LIPOPROTEIN"/>
    <property type="match status" value="1"/>
</dbReference>
<comment type="caution">
    <text evidence="2">The sequence shown here is derived from an EMBL/GenBank/DDBJ whole genome shotgun (WGS) entry which is preliminary data.</text>
</comment>
<name>A0A850H4Q2_9SPHN</name>
<organism evidence="2 3">
    <name type="scientific">Qipengyuania atrilutea</name>
    <dbReference type="NCBI Taxonomy" id="2744473"/>
    <lineage>
        <taxon>Bacteria</taxon>
        <taxon>Pseudomonadati</taxon>
        <taxon>Pseudomonadota</taxon>
        <taxon>Alphaproteobacteria</taxon>
        <taxon>Sphingomonadales</taxon>
        <taxon>Erythrobacteraceae</taxon>
        <taxon>Qipengyuania</taxon>
    </lineage>
</organism>
<dbReference type="PANTHER" id="PTHR12121">
    <property type="entry name" value="CARBON CATABOLITE REPRESSOR PROTEIN 4"/>
    <property type="match status" value="1"/>
</dbReference>
<keyword evidence="2" id="KW-0255">Endonuclease</keyword>
<accession>A0A850H4Q2</accession>
<keyword evidence="2" id="KW-0540">Nuclease</keyword>
<dbReference type="InterPro" id="IPR050410">
    <property type="entry name" value="CCR4/nocturin_mRNA_transcr"/>
</dbReference>
<proteinExistence type="predicted"/>
<evidence type="ECO:0000313" key="3">
    <source>
        <dbReference type="Proteomes" id="UP000561438"/>
    </source>
</evidence>
<dbReference type="AlphaFoldDB" id="A0A850H4Q2"/>